<keyword evidence="3 4" id="KW-0408">Iron</keyword>
<keyword evidence="2 4" id="KW-0479">Metal-binding</keyword>
<protein>
    <submittedName>
        <fullName evidence="8">Thioredoxin family protein</fullName>
    </submittedName>
</protein>
<dbReference type="EMBL" id="PDJZ01000010">
    <property type="protein sequence ID" value="RXJ83541.1"/>
    <property type="molecule type" value="Genomic_DNA"/>
</dbReference>
<dbReference type="GO" id="GO:0020037">
    <property type="term" value="F:heme binding"/>
    <property type="evidence" value="ECO:0007669"/>
    <property type="project" value="InterPro"/>
</dbReference>
<dbReference type="Gene3D" id="1.10.760.10">
    <property type="entry name" value="Cytochrome c-like domain"/>
    <property type="match status" value="1"/>
</dbReference>
<accession>A0A4Q0ZF98</accession>
<evidence type="ECO:0000256" key="4">
    <source>
        <dbReference type="PROSITE-ProRule" id="PRU00433"/>
    </source>
</evidence>
<evidence type="ECO:0000256" key="1">
    <source>
        <dbReference type="ARBA" id="ARBA00022617"/>
    </source>
</evidence>
<dbReference type="SUPFAM" id="SSF52833">
    <property type="entry name" value="Thioredoxin-like"/>
    <property type="match status" value="1"/>
</dbReference>
<proteinExistence type="predicted"/>
<dbReference type="Gene3D" id="3.40.30.10">
    <property type="entry name" value="Glutaredoxin"/>
    <property type="match status" value="1"/>
</dbReference>
<evidence type="ECO:0000256" key="3">
    <source>
        <dbReference type="ARBA" id="ARBA00023004"/>
    </source>
</evidence>
<evidence type="ECO:0000256" key="2">
    <source>
        <dbReference type="ARBA" id="ARBA00022723"/>
    </source>
</evidence>
<organism evidence="8 9">
    <name type="scientific">Arcobacter cloacae</name>
    <dbReference type="NCBI Taxonomy" id="1054034"/>
    <lineage>
        <taxon>Bacteria</taxon>
        <taxon>Pseudomonadati</taxon>
        <taxon>Campylobacterota</taxon>
        <taxon>Epsilonproteobacteria</taxon>
        <taxon>Campylobacterales</taxon>
        <taxon>Arcobacteraceae</taxon>
        <taxon>Arcobacter</taxon>
    </lineage>
</organism>
<dbReference type="GO" id="GO:0009055">
    <property type="term" value="F:electron transfer activity"/>
    <property type="evidence" value="ECO:0007669"/>
    <property type="project" value="InterPro"/>
</dbReference>
<dbReference type="GO" id="GO:0046872">
    <property type="term" value="F:metal ion binding"/>
    <property type="evidence" value="ECO:0007669"/>
    <property type="project" value="UniProtKB-KW"/>
</dbReference>
<dbReference type="AlphaFoldDB" id="A0A4Q0ZF98"/>
<feature type="domain" description="Cytochrome c" evidence="6">
    <location>
        <begin position="17"/>
        <end position="141"/>
    </location>
</feature>
<name>A0A4Q0ZF98_9BACT</name>
<evidence type="ECO:0000313" key="8">
    <source>
        <dbReference type="EMBL" id="RXJ83541.1"/>
    </source>
</evidence>
<feature type="chain" id="PRO_5020898333" evidence="5">
    <location>
        <begin position="18"/>
        <end position="265"/>
    </location>
</feature>
<feature type="domain" description="Thioredoxin" evidence="7">
    <location>
        <begin position="114"/>
        <end position="264"/>
    </location>
</feature>
<dbReference type="InterPro" id="IPR013766">
    <property type="entry name" value="Thioredoxin_domain"/>
</dbReference>
<dbReference type="Pfam" id="PF13899">
    <property type="entry name" value="Thioredoxin_7"/>
    <property type="match status" value="1"/>
</dbReference>
<dbReference type="PROSITE" id="PS51007">
    <property type="entry name" value="CYTC"/>
    <property type="match status" value="1"/>
</dbReference>
<evidence type="ECO:0000259" key="6">
    <source>
        <dbReference type="PROSITE" id="PS51007"/>
    </source>
</evidence>
<gene>
    <name evidence="8" type="ORF">CRU90_09130</name>
</gene>
<reference evidence="8 9" key="1">
    <citation type="submission" date="2017-10" db="EMBL/GenBank/DDBJ databases">
        <title>Genomics of the genus Arcobacter.</title>
        <authorList>
            <person name="Perez-Cataluna A."/>
            <person name="Figueras M.J."/>
        </authorList>
    </citation>
    <scope>NUCLEOTIDE SEQUENCE [LARGE SCALE GENOMIC DNA]</scope>
    <source>
        <strain evidence="8 9">F26</strain>
    </source>
</reference>
<comment type="caution">
    <text evidence="8">The sequence shown here is derived from an EMBL/GenBank/DDBJ whole genome shotgun (WGS) entry which is preliminary data.</text>
</comment>
<dbReference type="RefSeq" id="WP_128986981.1">
    <property type="nucleotide sequence ID" value="NZ_PDJZ01000010.1"/>
</dbReference>
<evidence type="ECO:0000256" key="5">
    <source>
        <dbReference type="SAM" id="SignalP"/>
    </source>
</evidence>
<keyword evidence="5" id="KW-0732">Signal</keyword>
<dbReference type="OrthoDB" id="5372481at2"/>
<dbReference type="PROSITE" id="PS51352">
    <property type="entry name" value="THIOREDOXIN_2"/>
    <property type="match status" value="1"/>
</dbReference>
<evidence type="ECO:0000259" key="7">
    <source>
        <dbReference type="PROSITE" id="PS51352"/>
    </source>
</evidence>
<evidence type="ECO:0000313" key="9">
    <source>
        <dbReference type="Proteomes" id="UP000290870"/>
    </source>
</evidence>
<feature type="signal peptide" evidence="5">
    <location>
        <begin position="1"/>
        <end position="17"/>
    </location>
</feature>
<dbReference type="SUPFAM" id="SSF46626">
    <property type="entry name" value="Cytochrome c"/>
    <property type="match status" value="1"/>
</dbReference>
<sequence>MKNFLLLSLLLITNLFANFKEGETIFKNKCSSCHQDYISINTIKENFFEKENKLLNLKAPTVNMLVYAIMDSPKKIGDSNDSEMQSIEIEAYLKSYLENPDRFNSICDDYILGFYDNKKSMETPLNDEEYKHLTTYFMEYKDNFKDEDKIEKEEFSKDQNAILNKAKKENKQILVYATAKSCFFCKKMDREVLDLKEVKNELQKDYIFVKVDMDESLLPFDLQKVYKKITPSFFFVSKDGEFIKQYPGSWTKSDFLEILKENRIK</sequence>
<dbReference type="InterPro" id="IPR036909">
    <property type="entry name" value="Cyt_c-like_dom_sf"/>
</dbReference>
<dbReference type="InterPro" id="IPR036249">
    <property type="entry name" value="Thioredoxin-like_sf"/>
</dbReference>
<keyword evidence="1 4" id="KW-0349">Heme</keyword>
<dbReference type="Proteomes" id="UP000290870">
    <property type="component" value="Unassembled WGS sequence"/>
</dbReference>
<dbReference type="InterPro" id="IPR009056">
    <property type="entry name" value="Cyt_c-like_dom"/>
</dbReference>